<organism evidence="2 3">
    <name type="scientific">Sorangium cellulosum</name>
    <name type="common">Polyangium cellulosum</name>
    <dbReference type="NCBI Taxonomy" id="56"/>
    <lineage>
        <taxon>Bacteria</taxon>
        <taxon>Pseudomonadati</taxon>
        <taxon>Myxococcota</taxon>
        <taxon>Polyangia</taxon>
        <taxon>Polyangiales</taxon>
        <taxon>Polyangiaceae</taxon>
        <taxon>Sorangium</taxon>
    </lineage>
</organism>
<sequence>MSSMRQMRILYFAPRACWPLDTGAKLRNWHFVRQLSRFARVTYLSFADDGAVRNGRARMGAAGPAPHPMNDIAQITDQVLTLTQEKPNSLGKILRGAVGPLPLVVLNYTTSAMRQELARVLDEGQFDAVQVESVHLAGYLPLLRAARNRPLLLCDWHNIESEVLSRYSKNAPDRLRGLAAFALASQLAGFERKVLEQFDAHLTVSERDRQKLLALRPGLRAFAVDNGVHVDAFAGAGGAASGPRRRVVFVGSMDYRPNAQAIVAFARDLWPAIRAARPEWRLTVVGRNPGPEVRALGALPGVEVTGTVPDVRPYYADALASVVPLRIGGGSRLKILEALAAGVPVVSTELGAEGLTLRDREHALITRSPEAIGGALLELDADPALRARLCAAGRALVQSRYDWSVVGDTLASIYQQLHQQRRGAPEAPAPAPAGLAAPAY</sequence>
<dbReference type="Gene3D" id="3.40.50.2000">
    <property type="entry name" value="Glycogen Phosphorylase B"/>
    <property type="match status" value="2"/>
</dbReference>
<dbReference type="PANTHER" id="PTHR12526">
    <property type="entry name" value="GLYCOSYLTRANSFERASE"/>
    <property type="match status" value="1"/>
</dbReference>
<feature type="region of interest" description="Disordered" evidence="1">
    <location>
        <begin position="421"/>
        <end position="440"/>
    </location>
</feature>
<accession>A0A4P2QER7</accession>
<dbReference type="Proteomes" id="UP000295497">
    <property type="component" value="Chromosome"/>
</dbReference>
<dbReference type="CDD" id="cd03801">
    <property type="entry name" value="GT4_PimA-like"/>
    <property type="match status" value="1"/>
</dbReference>
<gene>
    <name evidence="2" type="primary">rfaG</name>
    <name evidence="2" type="ORF">SOCE836_003940</name>
</gene>
<proteinExistence type="predicted"/>
<dbReference type="SUPFAM" id="SSF53756">
    <property type="entry name" value="UDP-Glycosyltransferase/glycogen phosphorylase"/>
    <property type="match status" value="1"/>
</dbReference>
<name>A0A4P2QER7_SORCE</name>
<protein>
    <submittedName>
        <fullName evidence="2">Glycosyltransferase</fullName>
    </submittedName>
</protein>
<dbReference type="RefSeq" id="WP_129572696.1">
    <property type="nucleotide sequence ID" value="NZ_CP012672.1"/>
</dbReference>
<reference evidence="2 3" key="1">
    <citation type="submission" date="2015-09" db="EMBL/GenBank/DDBJ databases">
        <title>Sorangium comparison.</title>
        <authorList>
            <person name="Zaburannyi N."/>
            <person name="Bunk B."/>
            <person name="Overmann J."/>
            <person name="Mueller R."/>
        </authorList>
    </citation>
    <scope>NUCLEOTIDE SEQUENCE [LARGE SCALE GENOMIC DNA]</scope>
    <source>
        <strain evidence="2 3">So ce836</strain>
    </source>
</reference>
<dbReference type="Pfam" id="PF13692">
    <property type="entry name" value="Glyco_trans_1_4"/>
    <property type="match status" value="1"/>
</dbReference>
<dbReference type="GO" id="GO:0016757">
    <property type="term" value="F:glycosyltransferase activity"/>
    <property type="evidence" value="ECO:0007669"/>
    <property type="project" value="TreeGrafter"/>
</dbReference>
<dbReference type="AlphaFoldDB" id="A0A4P2QER7"/>
<evidence type="ECO:0000256" key="1">
    <source>
        <dbReference type="SAM" id="MobiDB-lite"/>
    </source>
</evidence>
<dbReference type="EMBL" id="CP012672">
    <property type="protein sequence ID" value="AUX28324.1"/>
    <property type="molecule type" value="Genomic_DNA"/>
</dbReference>
<evidence type="ECO:0000313" key="2">
    <source>
        <dbReference type="EMBL" id="AUX28324.1"/>
    </source>
</evidence>
<keyword evidence="2" id="KW-0808">Transferase</keyword>
<evidence type="ECO:0000313" key="3">
    <source>
        <dbReference type="Proteomes" id="UP000295497"/>
    </source>
</evidence>
<dbReference type="PANTHER" id="PTHR12526:SF600">
    <property type="entry name" value="GLYCOSYL TRANSFERASE GROUP 1"/>
    <property type="match status" value="1"/>
</dbReference>